<feature type="binding site" evidence="5">
    <location>
        <position position="99"/>
    </location>
    <ligand>
        <name>ATP</name>
        <dbReference type="ChEBI" id="CHEBI:30616"/>
    </ligand>
</feature>
<comment type="caution">
    <text evidence="5">Lacks conserved residue(s) required for the propagation of feature annotation.</text>
</comment>
<dbReference type="GO" id="GO:0004775">
    <property type="term" value="F:succinate-CoA ligase (ADP-forming) activity"/>
    <property type="evidence" value="ECO:0007669"/>
    <property type="project" value="UniProtKB-EC"/>
</dbReference>
<dbReference type="PROSITE" id="PS01217">
    <property type="entry name" value="SUCCINYL_COA_LIG_3"/>
    <property type="match status" value="1"/>
</dbReference>
<keyword evidence="3 5" id="KW-0547">Nucleotide-binding</keyword>
<dbReference type="PANTHER" id="PTHR11815:SF10">
    <property type="entry name" value="SUCCINATE--COA LIGASE [GDP-FORMING] SUBUNIT BETA, MITOCHONDRIAL"/>
    <property type="match status" value="1"/>
</dbReference>
<reference evidence="8 9" key="1">
    <citation type="submission" date="2021-01" db="EMBL/GenBank/DDBJ databases">
        <title>WGS of actinomycetes isolated from Thailand.</title>
        <authorList>
            <person name="Thawai C."/>
        </authorList>
    </citation>
    <scope>NUCLEOTIDE SEQUENCE [LARGE SCALE GENOMIC DNA]</scope>
    <source>
        <strain evidence="8 9">CA3R110</strain>
    </source>
</reference>
<dbReference type="RefSeq" id="WP_201852346.1">
    <property type="nucleotide sequence ID" value="NZ_JAERRG010000007.1"/>
</dbReference>
<evidence type="ECO:0000313" key="9">
    <source>
        <dbReference type="Proteomes" id="UP000621510"/>
    </source>
</evidence>
<dbReference type="Pfam" id="PF08442">
    <property type="entry name" value="ATP-grasp_2"/>
    <property type="match status" value="1"/>
</dbReference>
<comment type="cofactor">
    <cofactor evidence="5">
        <name>Mg(2+)</name>
        <dbReference type="ChEBI" id="CHEBI:18420"/>
    </cofactor>
    <text evidence="5">Binds 1 Mg(2+) ion per subunit.</text>
</comment>
<evidence type="ECO:0000256" key="1">
    <source>
        <dbReference type="ARBA" id="ARBA00022598"/>
    </source>
</evidence>
<dbReference type="PROSITE" id="PS50975">
    <property type="entry name" value="ATP_GRASP"/>
    <property type="match status" value="1"/>
</dbReference>
<evidence type="ECO:0000256" key="3">
    <source>
        <dbReference type="ARBA" id="ARBA00022741"/>
    </source>
</evidence>
<dbReference type="InterPro" id="IPR005811">
    <property type="entry name" value="SUCC_ACL_C"/>
</dbReference>
<keyword evidence="4 5" id="KW-0460">Magnesium</keyword>
<keyword evidence="5 6" id="KW-0067">ATP-binding</keyword>
<keyword evidence="1 5" id="KW-0436">Ligase</keyword>
<proteinExistence type="inferred from homology"/>
<accession>A0ABS1PQW3</accession>
<feature type="binding site" evidence="5">
    <location>
        <position position="45"/>
    </location>
    <ligand>
        <name>ATP</name>
        <dbReference type="ChEBI" id="CHEBI:30616"/>
    </ligand>
</feature>
<gene>
    <name evidence="5 8" type="primary">sucC</name>
    <name evidence="8" type="ORF">JK364_19230</name>
</gene>
<comment type="function">
    <text evidence="5">Succinyl-CoA synthetase functions in the citric acid cycle (TCA), coupling the hydrolysis of succinyl-CoA to the synthesis of either ATP or GTP and thus represents the only step of substrate-level phosphorylation in the TCA. The beta subunit provides nucleotide specificity of the enzyme and binds the substrate succinate, while the binding sites for coenzyme A and phosphate are found in the alpha subunit.</text>
</comment>
<comment type="catalytic activity">
    <reaction evidence="5">
        <text>GTP + succinate + CoA = succinyl-CoA + GDP + phosphate</text>
        <dbReference type="Rhea" id="RHEA:22120"/>
        <dbReference type="ChEBI" id="CHEBI:30031"/>
        <dbReference type="ChEBI" id="CHEBI:37565"/>
        <dbReference type="ChEBI" id="CHEBI:43474"/>
        <dbReference type="ChEBI" id="CHEBI:57287"/>
        <dbReference type="ChEBI" id="CHEBI:57292"/>
        <dbReference type="ChEBI" id="CHEBI:58189"/>
    </reaction>
</comment>
<dbReference type="PIRSF" id="PIRSF001554">
    <property type="entry name" value="SucCS_beta"/>
    <property type="match status" value="1"/>
</dbReference>
<dbReference type="HAMAP" id="MF_00558">
    <property type="entry name" value="Succ_CoA_beta"/>
    <property type="match status" value="1"/>
</dbReference>
<evidence type="ECO:0000313" key="8">
    <source>
        <dbReference type="EMBL" id="MBL1114510.1"/>
    </source>
</evidence>
<dbReference type="Gene3D" id="3.30.1490.20">
    <property type="entry name" value="ATP-grasp fold, A domain"/>
    <property type="match status" value="1"/>
</dbReference>
<evidence type="ECO:0000256" key="2">
    <source>
        <dbReference type="ARBA" id="ARBA00022723"/>
    </source>
</evidence>
<sequence>MDLFEYQARDLFAKHGVPVLAGEVIDTPEAAREVAERLGGRAVVKAQVKVGGRGKAGGVKLASDPGDAVEKAGQILGMDIKGHTVHKVMLAQTADIKEEYYVSFLLDRTNRTFLAMASVEGGVEIEVVAEQNPEALAKIPVDAIEGVTQEKAAEIVAAAKFPAEIADQVVAVLQKLWTVFINEDALLVEVNPLVKTEDGKVIALDGKVSLDENAAFRQPEHEALEDKAAANPLEAAAKAKGLNYVKLDGEVGIIGNGAGLVMSTLDVVAYAGETHGNVKPANFLDIGGGASAEVMANGLEIILGDPDVKSVFVNVFGGITACDAVANGIVQALELLKSKGEDVSKPLVVRLDGNNAELGRKILTDANHPLVQQVDTMDGAAERAAELAAK</sequence>
<dbReference type="SUPFAM" id="SSF56059">
    <property type="entry name" value="Glutathione synthetase ATP-binding domain-like"/>
    <property type="match status" value="1"/>
</dbReference>
<dbReference type="InterPro" id="IPR013815">
    <property type="entry name" value="ATP_grasp_subdomain_1"/>
</dbReference>
<evidence type="ECO:0000256" key="6">
    <source>
        <dbReference type="PROSITE-ProRule" id="PRU00409"/>
    </source>
</evidence>
<dbReference type="InterPro" id="IPR005809">
    <property type="entry name" value="Succ_CoA_ligase-like_bsu"/>
</dbReference>
<feature type="binding site" evidence="5">
    <location>
        <begin position="318"/>
        <end position="320"/>
    </location>
    <ligand>
        <name>substrate</name>
        <note>ligand shared with subunit alpha</note>
    </ligand>
</feature>
<evidence type="ECO:0000259" key="7">
    <source>
        <dbReference type="PROSITE" id="PS50975"/>
    </source>
</evidence>
<comment type="caution">
    <text evidence="8">The sequence shown here is derived from an EMBL/GenBank/DDBJ whole genome shotgun (WGS) entry which is preliminary data.</text>
</comment>
<evidence type="ECO:0000256" key="4">
    <source>
        <dbReference type="ARBA" id="ARBA00022842"/>
    </source>
</evidence>
<dbReference type="InterPro" id="IPR011761">
    <property type="entry name" value="ATP-grasp"/>
</dbReference>
<feature type="binding site" evidence="5">
    <location>
        <begin position="52"/>
        <end position="54"/>
    </location>
    <ligand>
        <name>ATP</name>
        <dbReference type="ChEBI" id="CHEBI:30616"/>
    </ligand>
</feature>
<feature type="domain" description="ATP-grasp" evidence="7">
    <location>
        <begin position="9"/>
        <end position="219"/>
    </location>
</feature>
<feature type="binding site" evidence="5">
    <location>
        <position position="205"/>
    </location>
    <ligand>
        <name>Mg(2+)</name>
        <dbReference type="ChEBI" id="CHEBI:18420"/>
    </ligand>
</feature>
<dbReference type="PANTHER" id="PTHR11815">
    <property type="entry name" value="SUCCINYL-COA SYNTHETASE BETA CHAIN"/>
    <property type="match status" value="1"/>
</dbReference>
<dbReference type="NCBIfam" id="TIGR01016">
    <property type="entry name" value="sucCoAbeta"/>
    <property type="match status" value="1"/>
</dbReference>
<organism evidence="8 9">
    <name type="scientific">Streptomyces endocoffeicus</name>
    <dbReference type="NCBI Taxonomy" id="2898945"/>
    <lineage>
        <taxon>Bacteria</taxon>
        <taxon>Bacillati</taxon>
        <taxon>Actinomycetota</taxon>
        <taxon>Actinomycetes</taxon>
        <taxon>Kitasatosporales</taxon>
        <taxon>Streptomycetaceae</taxon>
        <taxon>Streptomyces</taxon>
    </lineage>
</organism>
<dbReference type="Gene3D" id="3.40.50.261">
    <property type="entry name" value="Succinyl-CoA synthetase domains"/>
    <property type="match status" value="1"/>
</dbReference>
<comment type="pathway">
    <text evidence="5">Carbohydrate metabolism; tricarboxylic acid cycle; succinate from succinyl-CoA (ligase route): step 1/1.</text>
</comment>
<keyword evidence="5" id="KW-0816">Tricarboxylic acid cycle</keyword>
<comment type="similarity">
    <text evidence="5">Belongs to the succinate/malate CoA ligase beta subunit family.</text>
</comment>
<evidence type="ECO:0000256" key="5">
    <source>
        <dbReference type="HAMAP-Rule" id="MF_00558"/>
    </source>
</evidence>
<keyword evidence="2 5" id="KW-0479">Metal-binding</keyword>
<dbReference type="EMBL" id="JAERRG010000007">
    <property type="protein sequence ID" value="MBL1114510.1"/>
    <property type="molecule type" value="Genomic_DNA"/>
</dbReference>
<dbReference type="EC" id="6.2.1.5" evidence="5"/>
<dbReference type="NCBIfam" id="NF001913">
    <property type="entry name" value="PRK00696.1"/>
    <property type="match status" value="1"/>
</dbReference>
<protein>
    <recommendedName>
        <fullName evidence="5">Succinate--CoA ligase [ADP-forming] subunit beta</fullName>
        <ecNumber evidence="5">6.2.1.5</ecNumber>
    </recommendedName>
    <alternativeName>
        <fullName evidence="5">Succinyl-CoA synthetase subunit beta</fullName>
        <shortName evidence="5">SCS-beta</shortName>
    </alternativeName>
</protein>
<feature type="binding site" evidence="5">
    <location>
        <position position="94"/>
    </location>
    <ligand>
        <name>ATP</name>
        <dbReference type="ChEBI" id="CHEBI:30616"/>
    </ligand>
</feature>
<name>A0ABS1PQW3_9ACTN</name>
<dbReference type="InterPro" id="IPR016102">
    <property type="entry name" value="Succinyl-CoA_synth-like"/>
</dbReference>
<dbReference type="Proteomes" id="UP000621510">
    <property type="component" value="Unassembled WGS sequence"/>
</dbReference>
<feature type="binding site" evidence="5">
    <location>
        <position position="191"/>
    </location>
    <ligand>
        <name>Mg(2+)</name>
        <dbReference type="ChEBI" id="CHEBI:18420"/>
    </ligand>
</feature>
<dbReference type="Pfam" id="PF00549">
    <property type="entry name" value="Ligase_CoA"/>
    <property type="match status" value="1"/>
</dbReference>
<dbReference type="InterPro" id="IPR013650">
    <property type="entry name" value="ATP-grasp_succ-CoA_synth-type"/>
</dbReference>
<comment type="catalytic activity">
    <reaction evidence="5">
        <text>succinate + ATP + CoA = succinyl-CoA + ADP + phosphate</text>
        <dbReference type="Rhea" id="RHEA:17661"/>
        <dbReference type="ChEBI" id="CHEBI:30031"/>
        <dbReference type="ChEBI" id="CHEBI:30616"/>
        <dbReference type="ChEBI" id="CHEBI:43474"/>
        <dbReference type="ChEBI" id="CHEBI:57287"/>
        <dbReference type="ChEBI" id="CHEBI:57292"/>
        <dbReference type="ChEBI" id="CHEBI:456216"/>
        <dbReference type="EC" id="6.2.1.5"/>
    </reaction>
</comment>
<keyword evidence="9" id="KW-1185">Reference proteome</keyword>
<dbReference type="Gene3D" id="3.30.470.20">
    <property type="entry name" value="ATP-grasp fold, B domain"/>
    <property type="match status" value="1"/>
</dbReference>
<comment type="subunit">
    <text evidence="5">Heterotetramer of two alpha and two beta subunits.</text>
</comment>
<dbReference type="SUPFAM" id="SSF52210">
    <property type="entry name" value="Succinyl-CoA synthetase domains"/>
    <property type="match status" value="1"/>
</dbReference>
<dbReference type="InterPro" id="IPR017866">
    <property type="entry name" value="Succ-CoA_synthase_bsu_CS"/>
</dbReference>
<feature type="binding site" evidence="5">
    <location>
        <position position="256"/>
    </location>
    <ligand>
        <name>substrate</name>
        <note>ligand shared with subunit alpha</note>
    </ligand>
</feature>